<keyword evidence="2" id="KW-0560">Oxidoreductase</keyword>
<dbReference type="SUPFAM" id="SSF51735">
    <property type="entry name" value="NAD(P)-binding Rossmann-fold domains"/>
    <property type="match status" value="1"/>
</dbReference>
<evidence type="ECO:0000256" key="2">
    <source>
        <dbReference type="ARBA" id="ARBA00023002"/>
    </source>
</evidence>
<dbReference type="PATRIC" id="fig|386585.9.peg.1383"/>
<dbReference type="PROSITE" id="PS00061">
    <property type="entry name" value="ADH_SHORT"/>
    <property type="match status" value="1"/>
</dbReference>
<dbReference type="InterPro" id="IPR020904">
    <property type="entry name" value="Sc_DH/Rdtase_CS"/>
</dbReference>
<proteinExistence type="inferred from homology"/>
<dbReference type="Proteomes" id="UP000002519">
    <property type="component" value="Chromosome"/>
</dbReference>
<dbReference type="PANTHER" id="PTHR42760">
    <property type="entry name" value="SHORT-CHAIN DEHYDROGENASES/REDUCTASES FAMILY MEMBER"/>
    <property type="match status" value="1"/>
</dbReference>
<organism evidence="3 4">
    <name type="scientific">Escherichia coli O157:H7</name>
    <dbReference type="NCBI Taxonomy" id="83334"/>
    <lineage>
        <taxon>Bacteria</taxon>
        <taxon>Pseudomonadati</taxon>
        <taxon>Pseudomonadota</taxon>
        <taxon>Gammaproteobacteria</taxon>
        <taxon>Enterobacterales</taxon>
        <taxon>Enterobacteriaceae</taxon>
        <taxon>Escherichia</taxon>
    </lineage>
</organism>
<dbReference type="InterPro" id="IPR036291">
    <property type="entry name" value="NAD(P)-bd_dom_sf"/>
</dbReference>
<dbReference type="Gene3D" id="3.40.50.720">
    <property type="entry name" value="NAD(P)-binding Rossmann-like Domain"/>
    <property type="match status" value="1"/>
</dbReference>
<evidence type="ECO:0000256" key="1">
    <source>
        <dbReference type="ARBA" id="ARBA00006484"/>
    </source>
</evidence>
<accession>A0A0H3JDH0</accession>
<protein>
    <submittedName>
        <fullName evidence="3">Oxidoreductase</fullName>
    </submittedName>
</protein>
<dbReference type="InterPro" id="IPR002347">
    <property type="entry name" value="SDR_fam"/>
</dbReference>
<dbReference type="PANTHER" id="PTHR42760:SF5">
    <property type="entry name" value="2-DEHYDRO-3-DEOXY-D-GLUCONATE 5-DEHYDROGENASE"/>
    <property type="match status" value="1"/>
</dbReference>
<name>A0A0H3JDH0_ECO57</name>
<sequence>MCDMSFSIEDFSLDFFSLHNKVAIVTGAAGELGRGLCSALAKAGANLLLVDIKEPDNRYLKHLTHEGVEVEFMTIDITKPDASCTIINRCLERFGQLDILVNNAGVCNINRPIDFNRNDWDPMINLNLNAAFDMSQAALNIFVPQRKGKIINMCSVLSFHGGRWSPGYAATKHALAGLTKAYADDFAEYNIQINGIAPGYYVSEMTAIIYNNPKIKELIKGRIPAQRWGRAQDLMGAMVFLASAASDYVNGQLLVIDGGYSIR</sequence>
<dbReference type="FunFam" id="3.40.50.720:FF:000084">
    <property type="entry name" value="Short-chain dehydrogenase reductase"/>
    <property type="match status" value="1"/>
</dbReference>
<dbReference type="Pfam" id="PF13561">
    <property type="entry name" value="adh_short_C2"/>
    <property type="match status" value="1"/>
</dbReference>
<dbReference type="KEGG" id="ece:Z1533"/>
<dbReference type="PRINTS" id="PR00081">
    <property type="entry name" value="GDHRDH"/>
</dbReference>
<comment type="similarity">
    <text evidence="1">Belongs to the short-chain dehydrogenases/reductases (SDR) family.</text>
</comment>
<gene>
    <name evidence="3" type="ordered locus">Z1533</name>
</gene>
<evidence type="ECO:0000313" key="4">
    <source>
        <dbReference type="Proteomes" id="UP000002519"/>
    </source>
</evidence>
<dbReference type="AlphaFoldDB" id="A0A0H3JDH0"/>
<reference evidence="3 4" key="1">
    <citation type="journal article" date="2001" name="Nature">
        <title>Genome sequence of enterohaemorrhagic Escherichia coli O157:H7.</title>
        <authorList>
            <person name="Perna N.T."/>
            <person name="Plunkett G.III."/>
            <person name="Burland V."/>
            <person name="Mau B."/>
            <person name="Glasner J.D."/>
            <person name="Rose D.J."/>
            <person name="Mayhew G.F."/>
            <person name="Evans P.S."/>
            <person name="Gregor J."/>
            <person name="Kirkpatrick H.A."/>
            <person name="Posfai G."/>
            <person name="Hackett J."/>
            <person name="Klink S."/>
            <person name="Boutin A."/>
            <person name="Shao Y."/>
            <person name="Miller L."/>
            <person name="Grotbeck E.J."/>
            <person name="Davis N.W."/>
            <person name="Lim A."/>
            <person name="Dimalanta E."/>
            <person name="Potamousis K."/>
            <person name="Apodaca J."/>
            <person name="Anantharaman T.S."/>
            <person name="Lin J."/>
            <person name="Yen G."/>
            <person name="Schwartz D.C."/>
            <person name="Welch R.A."/>
            <person name="Blattner F.R."/>
        </authorList>
    </citation>
    <scope>NUCLEOTIDE SEQUENCE [LARGE SCALE GENOMIC DNA]</scope>
    <source>
        <strain evidence="4">O157:H7 / EDL933 / ATCC 700927 / EHEC</strain>
    </source>
</reference>
<dbReference type="EMBL" id="AE005174">
    <property type="protein sequence ID" value="AAG55648.1"/>
    <property type="molecule type" value="Genomic_DNA"/>
</dbReference>
<dbReference type="OMA" id="RSHVICP"/>
<dbReference type="PIR" id="D85648">
    <property type="entry name" value="D85648"/>
</dbReference>
<evidence type="ECO:0000313" key="3">
    <source>
        <dbReference type="EMBL" id="AAG55648.1"/>
    </source>
</evidence>
<dbReference type="PIR" id="C90788">
    <property type="entry name" value="C90788"/>
</dbReference>
<dbReference type="PRINTS" id="PR00080">
    <property type="entry name" value="SDRFAMILY"/>
</dbReference>
<dbReference type="GO" id="GO:0016616">
    <property type="term" value="F:oxidoreductase activity, acting on the CH-OH group of donors, NAD or NADP as acceptor"/>
    <property type="evidence" value="ECO:0007669"/>
    <property type="project" value="TreeGrafter"/>
</dbReference>